<dbReference type="AlphaFoldDB" id="A0A1D1ZU96"/>
<keyword evidence="3" id="KW-0493">Microtubule</keyword>
<proteinExistence type="inferred from homology"/>
<reference evidence="4" key="1">
    <citation type="submission" date="2015-08" db="EMBL/GenBank/DDBJ databases">
        <authorList>
            <person name="Babu N.S."/>
            <person name="Beckwith C.J."/>
            <person name="Beseler K.G."/>
            <person name="Brison A."/>
            <person name="Carone J.V."/>
            <person name="Caskin T.P."/>
            <person name="Diamond M."/>
            <person name="Durham M.E."/>
            <person name="Foxe J.M."/>
            <person name="Go M."/>
            <person name="Henderson B.A."/>
            <person name="Jones I.B."/>
            <person name="McGettigan J.A."/>
            <person name="Micheletti S.J."/>
            <person name="Nasrallah M.E."/>
            <person name="Ortiz D."/>
            <person name="Piller C.R."/>
            <person name="Privatt S.R."/>
            <person name="Schneider S.L."/>
            <person name="Sharp S."/>
            <person name="Smith T.C."/>
            <person name="Stanton J.D."/>
            <person name="Ullery H.E."/>
            <person name="Wilson R.J."/>
            <person name="Serrano M.G."/>
            <person name="Buck G."/>
            <person name="Lee V."/>
            <person name="Wang Y."/>
            <person name="Carvalho R."/>
            <person name="Voegtly L."/>
            <person name="Shi R."/>
            <person name="Duckworth R."/>
            <person name="Johnson A."/>
            <person name="Loviza R."/>
            <person name="Walstead R."/>
            <person name="Shah Z."/>
            <person name="Kiflezghi M."/>
            <person name="Wade K."/>
            <person name="Ball S.L."/>
            <person name="Bradley K.W."/>
            <person name="Asai D.J."/>
            <person name="Bowman C.A."/>
            <person name="Russell D.A."/>
            <person name="Pope W.H."/>
            <person name="Jacobs-Sera D."/>
            <person name="Hendrix R.W."/>
            <person name="Hatfull G.F."/>
        </authorList>
    </citation>
    <scope>NUCLEOTIDE SEQUENCE</scope>
</reference>
<dbReference type="InterPro" id="IPR036126">
    <property type="entry name" value="TBCA_sf"/>
</dbReference>
<keyword evidence="2 3" id="KW-0143">Chaperone</keyword>
<dbReference type="GO" id="GO:0005874">
    <property type="term" value="C:microtubule"/>
    <property type="evidence" value="ECO:0007669"/>
    <property type="project" value="UniProtKB-KW"/>
</dbReference>
<comment type="similarity">
    <text evidence="1 3">Belongs to the TBCA family.</text>
</comment>
<gene>
    <name evidence="4" type="ORF">g.24109</name>
</gene>
<dbReference type="PANTHER" id="PTHR21500">
    <property type="entry name" value="TUBULIN-SPECIFIC CHAPERONE A"/>
    <property type="match status" value="1"/>
</dbReference>
<dbReference type="Pfam" id="PF02970">
    <property type="entry name" value="TBCA"/>
    <property type="match status" value="1"/>
</dbReference>
<dbReference type="EMBL" id="GDKF01008165">
    <property type="protein sequence ID" value="JAT70457.1"/>
    <property type="molecule type" value="Transcribed_RNA"/>
</dbReference>
<sequence>LKLDIQNYRISIAFTAAMDAAALKSIKVKTGTLRRLRKELDMYIQEQVKESANVEKLKADGADIHDVKYAENILAESVGMIPDTRQRLSQALEQLQSALDQAGDDSSPEVRAAREEVEAVATLA</sequence>
<protein>
    <recommendedName>
        <fullName evidence="3">Tubulin-specific chaperone A</fullName>
    </recommendedName>
</protein>
<comment type="subunit">
    <text evidence="3">Supercomplex made of cofactors A to E. Cofactors A and D function by capturing and stabilizing tubulin in a quasi-native conformation. Cofactor E binds to the cofactor D-tubulin complex; interaction with cofactor C then causes the release of tubulin polypeptides that are committed to the native state.</text>
</comment>
<dbReference type="InterPro" id="IPR004226">
    <property type="entry name" value="TBCA"/>
</dbReference>
<name>A0A1D1ZU96_AUXPR</name>
<dbReference type="GO" id="GO:0048487">
    <property type="term" value="F:beta-tubulin binding"/>
    <property type="evidence" value="ECO:0007669"/>
    <property type="project" value="InterPro"/>
</dbReference>
<dbReference type="PANTHER" id="PTHR21500:SF0">
    <property type="entry name" value="TUBULIN-SPECIFIC CHAPERONE A"/>
    <property type="match status" value="1"/>
</dbReference>
<dbReference type="GO" id="GO:0007023">
    <property type="term" value="P:post-chaperonin tubulin folding pathway"/>
    <property type="evidence" value="ECO:0007669"/>
    <property type="project" value="UniProtKB-UniRule"/>
</dbReference>
<accession>A0A1D1ZU96</accession>
<comment type="subcellular location">
    <subcellularLocation>
        <location evidence="3">Cytoplasm</location>
        <location evidence="3">Cytoskeleton</location>
    </subcellularLocation>
</comment>
<evidence type="ECO:0000256" key="3">
    <source>
        <dbReference type="RuleBase" id="RU364030"/>
    </source>
</evidence>
<evidence type="ECO:0000313" key="4">
    <source>
        <dbReference type="EMBL" id="JAT70457.1"/>
    </source>
</evidence>
<evidence type="ECO:0000256" key="1">
    <source>
        <dbReference type="ARBA" id="ARBA00006806"/>
    </source>
</evidence>
<organism evidence="4">
    <name type="scientific">Auxenochlorella protothecoides</name>
    <name type="common">Green microalga</name>
    <name type="synonym">Chlorella protothecoides</name>
    <dbReference type="NCBI Taxonomy" id="3075"/>
    <lineage>
        <taxon>Eukaryota</taxon>
        <taxon>Viridiplantae</taxon>
        <taxon>Chlorophyta</taxon>
        <taxon>core chlorophytes</taxon>
        <taxon>Trebouxiophyceae</taxon>
        <taxon>Chlorellales</taxon>
        <taxon>Chlorellaceae</taxon>
        <taxon>Auxenochlorella</taxon>
    </lineage>
</organism>
<dbReference type="SUPFAM" id="SSF46988">
    <property type="entry name" value="Tubulin chaperone cofactor A"/>
    <property type="match status" value="1"/>
</dbReference>
<keyword evidence="3" id="KW-0206">Cytoskeleton</keyword>
<feature type="non-terminal residue" evidence="4">
    <location>
        <position position="1"/>
    </location>
</feature>
<keyword evidence="3" id="KW-0963">Cytoplasm</keyword>
<evidence type="ECO:0000256" key="2">
    <source>
        <dbReference type="ARBA" id="ARBA00023186"/>
    </source>
</evidence>
<dbReference type="GO" id="GO:0007021">
    <property type="term" value="P:tubulin complex assembly"/>
    <property type="evidence" value="ECO:0007669"/>
    <property type="project" value="UniProtKB-UniRule"/>
</dbReference>
<dbReference type="GO" id="GO:0005829">
    <property type="term" value="C:cytosol"/>
    <property type="evidence" value="ECO:0007669"/>
    <property type="project" value="TreeGrafter"/>
</dbReference>
<dbReference type="Gene3D" id="1.20.58.90">
    <property type="match status" value="1"/>
</dbReference>